<dbReference type="GO" id="GO:0016020">
    <property type="term" value="C:membrane"/>
    <property type="evidence" value="ECO:0007669"/>
    <property type="project" value="UniProtKB-SubCell"/>
</dbReference>
<dbReference type="CDD" id="cd00130">
    <property type="entry name" value="PAS"/>
    <property type="match status" value="2"/>
</dbReference>
<keyword evidence="4" id="KW-0597">Phosphoprotein</keyword>
<dbReference type="FunFam" id="1.10.287.130:FF:000001">
    <property type="entry name" value="Two-component sensor histidine kinase"/>
    <property type="match status" value="1"/>
</dbReference>
<feature type="domain" description="PAS" evidence="15">
    <location>
        <begin position="179"/>
        <end position="250"/>
    </location>
</feature>
<dbReference type="InterPro" id="IPR036890">
    <property type="entry name" value="HATPase_C_sf"/>
</dbReference>
<dbReference type="InterPro" id="IPR004358">
    <property type="entry name" value="Sig_transdc_His_kin-like_C"/>
</dbReference>
<feature type="domain" description="PAC" evidence="16">
    <location>
        <begin position="108"/>
        <end position="160"/>
    </location>
</feature>
<comment type="catalytic activity">
    <reaction evidence="1">
        <text>ATP + protein L-histidine = ADP + protein N-phospho-L-histidine.</text>
        <dbReference type="EC" id="2.7.13.3"/>
    </reaction>
</comment>
<dbReference type="InterPro" id="IPR001610">
    <property type="entry name" value="PAC"/>
</dbReference>
<keyword evidence="10" id="KW-1133">Transmembrane helix</keyword>
<reference evidence="17 18" key="1">
    <citation type="submission" date="2019-05" db="EMBL/GenBank/DDBJ databases">
        <authorList>
            <consortium name="Pathogen Informatics"/>
        </authorList>
    </citation>
    <scope>NUCLEOTIDE SEQUENCE [LARGE SCALE GENOMIC DNA]</scope>
    <source>
        <strain evidence="17 18">NCTC11429</strain>
    </source>
</reference>
<dbReference type="EMBL" id="LR590484">
    <property type="protein sequence ID" value="VTR28817.1"/>
    <property type="molecule type" value="Genomic_DNA"/>
</dbReference>
<dbReference type="InterPro" id="IPR000014">
    <property type="entry name" value="PAS"/>
</dbReference>
<dbReference type="GO" id="GO:0005524">
    <property type="term" value="F:ATP binding"/>
    <property type="evidence" value="ECO:0007669"/>
    <property type="project" value="UniProtKB-KW"/>
</dbReference>
<organism evidence="17 18">
    <name type="scientific">Sphingobacterium thalpophilum</name>
    <dbReference type="NCBI Taxonomy" id="259"/>
    <lineage>
        <taxon>Bacteria</taxon>
        <taxon>Pseudomonadati</taxon>
        <taxon>Bacteroidota</taxon>
        <taxon>Sphingobacteriia</taxon>
        <taxon>Sphingobacteriales</taxon>
        <taxon>Sphingobacteriaceae</taxon>
        <taxon>Sphingobacterium</taxon>
    </lineage>
</organism>
<keyword evidence="12" id="KW-0472">Membrane</keyword>
<dbReference type="InterPro" id="IPR000700">
    <property type="entry name" value="PAS-assoc_C"/>
</dbReference>
<evidence type="ECO:0000256" key="12">
    <source>
        <dbReference type="ARBA" id="ARBA00023136"/>
    </source>
</evidence>
<evidence type="ECO:0000256" key="8">
    <source>
        <dbReference type="ARBA" id="ARBA00022777"/>
    </source>
</evidence>
<dbReference type="GO" id="GO:0007234">
    <property type="term" value="P:osmosensory signaling via phosphorelay pathway"/>
    <property type="evidence" value="ECO:0007669"/>
    <property type="project" value="TreeGrafter"/>
</dbReference>
<dbReference type="InterPro" id="IPR035965">
    <property type="entry name" value="PAS-like_dom_sf"/>
</dbReference>
<dbReference type="CDD" id="cd00075">
    <property type="entry name" value="HATPase"/>
    <property type="match status" value="1"/>
</dbReference>
<evidence type="ECO:0000256" key="13">
    <source>
        <dbReference type="SAM" id="Coils"/>
    </source>
</evidence>
<dbReference type="PANTHER" id="PTHR42878:SF7">
    <property type="entry name" value="SENSOR HISTIDINE KINASE GLRK"/>
    <property type="match status" value="1"/>
</dbReference>
<evidence type="ECO:0000256" key="1">
    <source>
        <dbReference type="ARBA" id="ARBA00000085"/>
    </source>
</evidence>
<keyword evidence="11" id="KW-0902">Two-component regulatory system</keyword>
<dbReference type="EC" id="2.7.13.3" evidence="3"/>
<dbReference type="GO" id="GO:0000156">
    <property type="term" value="F:phosphorelay response regulator activity"/>
    <property type="evidence" value="ECO:0007669"/>
    <property type="project" value="TreeGrafter"/>
</dbReference>
<keyword evidence="7" id="KW-0547">Nucleotide-binding</keyword>
<dbReference type="Gene3D" id="1.10.287.130">
    <property type="match status" value="1"/>
</dbReference>
<dbReference type="PROSITE" id="PS50109">
    <property type="entry name" value="HIS_KIN"/>
    <property type="match status" value="1"/>
</dbReference>
<dbReference type="STRING" id="1123265.GCA_000686625_03325"/>
<dbReference type="SMART" id="SM00086">
    <property type="entry name" value="PAC"/>
    <property type="match status" value="1"/>
</dbReference>
<evidence type="ECO:0000256" key="10">
    <source>
        <dbReference type="ARBA" id="ARBA00022989"/>
    </source>
</evidence>
<dbReference type="PROSITE" id="PS50112">
    <property type="entry name" value="PAS"/>
    <property type="match status" value="2"/>
</dbReference>
<proteinExistence type="predicted"/>
<dbReference type="Proteomes" id="UP000308196">
    <property type="component" value="Chromosome"/>
</dbReference>
<dbReference type="Gene3D" id="3.30.565.10">
    <property type="entry name" value="Histidine kinase-like ATPase, C-terminal domain"/>
    <property type="match status" value="1"/>
</dbReference>
<dbReference type="InterPro" id="IPR036097">
    <property type="entry name" value="HisK_dim/P_sf"/>
</dbReference>
<evidence type="ECO:0000256" key="7">
    <source>
        <dbReference type="ARBA" id="ARBA00022741"/>
    </source>
</evidence>
<dbReference type="FunFam" id="3.30.565.10:FF:000006">
    <property type="entry name" value="Sensor histidine kinase WalK"/>
    <property type="match status" value="1"/>
</dbReference>
<evidence type="ECO:0000256" key="3">
    <source>
        <dbReference type="ARBA" id="ARBA00012438"/>
    </source>
</evidence>
<dbReference type="NCBIfam" id="TIGR00229">
    <property type="entry name" value="sensory_box"/>
    <property type="match status" value="2"/>
</dbReference>
<dbReference type="InterPro" id="IPR003661">
    <property type="entry name" value="HisK_dim/P_dom"/>
</dbReference>
<evidence type="ECO:0000313" key="17">
    <source>
        <dbReference type="EMBL" id="VTR28817.1"/>
    </source>
</evidence>
<keyword evidence="9" id="KW-0067">ATP-binding</keyword>
<evidence type="ECO:0000259" key="14">
    <source>
        <dbReference type="PROSITE" id="PS50109"/>
    </source>
</evidence>
<accession>A0A4U9U999</accession>
<dbReference type="SMART" id="SM00388">
    <property type="entry name" value="HisKA"/>
    <property type="match status" value="1"/>
</dbReference>
<dbReference type="SUPFAM" id="SSF55785">
    <property type="entry name" value="PYP-like sensor domain (PAS domain)"/>
    <property type="match status" value="2"/>
</dbReference>
<dbReference type="PANTHER" id="PTHR42878">
    <property type="entry name" value="TWO-COMPONENT HISTIDINE KINASE"/>
    <property type="match status" value="1"/>
</dbReference>
<dbReference type="InterPro" id="IPR050351">
    <property type="entry name" value="BphY/WalK/GraS-like"/>
</dbReference>
<dbReference type="InterPro" id="IPR005467">
    <property type="entry name" value="His_kinase_dom"/>
</dbReference>
<evidence type="ECO:0000259" key="16">
    <source>
        <dbReference type="PROSITE" id="PS50113"/>
    </source>
</evidence>
<feature type="domain" description="Histidine kinase" evidence="14">
    <location>
        <begin position="310"/>
        <end position="523"/>
    </location>
</feature>
<dbReference type="Pfam" id="PF08448">
    <property type="entry name" value="PAS_4"/>
    <property type="match status" value="1"/>
</dbReference>
<dbReference type="CDD" id="cd00082">
    <property type="entry name" value="HisKA"/>
    <property type="match status" value="1"/>
</dbReference>
<dbReference type="KEGG" id="stha:NCTC11429_00284"/>
<dbReference type="PROSITE" id="PS50113">
    <property type="entry name" value="PAC"/>
    <property type="match status" value="1"/>
</dbReference>
<dbReference type="AlphaFoldDB" id="A0A4U9U999"/>
<name>A0A4U9U999_9SPHI</name>
<evidence type="ECO:0000256" key="2">
    <source>
        <dbReference type="ARBA" id="ARBA00004141"/>
    </source>
</evidence>
<dbReference type="GO" id="GO:0030295">
    <property type="term" value="F:protein kinase activator activity"/>
    <property type="evidence" value="ECO:0007669"/>
    <property type="project" value="TreeGrafter"/>
</dbReference>
<keyword evidence="13" id="KW-0175">Coiled coil</keyword>
<dbReference type="GO" id="GO:0000155">
    <property type="term" value="F:phosphorelay sensor kinase activity"/>
    <property type="evidence" value="ECO:0007669"/>
    <property type="project" value="InterPro"/>
</dbReference>
<evidence type="ECO:0000256" key="6">
    <source>
        <dbReference type="ARBA" id="ARBA00022692"/>
    </source>
</evidence>
<evidence type="ECO:0000313" key="18">
    <source>
        <dbReference type="Proteomes" id="UP000308196"/>
    </source>
</evidence>
<gene>
    <name evidence="17" type="primary">phoR_2</name>
    <name evidence="17" type="ORF">NCTC11429_00284</name>
</gene>
<evidence type="ECO:0000256" key="9">
    <source>
        <dbReference type="ARBA" id="ARBA00022840"/>
    </source>
</evidence>
<dbReference type="Pfam" id="PF00512">
    <property type="entry name" value="HisKA"/>
    <property type="match status" value="1"/>
</dbReference>
<comment type="subcellular location">
    <subcellularLocation>
        <location evidence="2">Membrane</location>
        <topology evidence="2">Multi-pass membrane protein</topology>
    </subcellularLocation>
</comment>
<evidence type="ECO:0000256" key="4">
    <source>
        <dbReference type="ARBA" id="ARBA00022553"/>
    </source>
</evidence>
<dbReference type="InterPro" id="IPR013656">
    <property type="entry name" value="PAS_4"/>
</dbReference>
<dbReference type="SMART" id="SM00387">
    <property type="entry name" value="HATPase_c"/>
    <property type="match status" value="1"/>
</dbReference>
<feature type="domain" description="PAS" evidence="15">
    <location>
        <begin position="32"/>
        <end position="105"/>
    </location>
</feature>
<feature type="coiled-coil region" evidence="13">
    <location>
        <begin position="144"/>
        <end position="175"/>
    </location>
</feature>
<dbReference type="Pfam" id="PF02518">
    <property type="entry name" value="HATPase_c"/>
    <property type="match status" value="1"/>
</dbReference>
<protein>
    <recommendedName>
        <fullName evidence="3">histidine kinase</fullName>
        <ecNumber evidence="3">2.7.13.3</ecNumber>
    </recommendedName>
</protein>
<keyword evidence="6" id="KW-0812">Transmembrane</keyword>
<dbReference type="InterPro" id="IPR003594">
    <property type="entry name" value="HATPase_dom"/>
</dbReference>
<dbReference type="SUPFAM" id="SSF47384">
    <property type="entry name" value="Homodimeric domain of signal transducing histidine kinase"/>
    <property type="match status" value="1"/>
</dbReference>
<evidence type="ECO:0000259" key="15">
    <source>
        <dbReference type="PROSITE" id="PS50112"/>
    </source>
</evidence>
<dbReference type="SUPFAM" id="SSF55874">
    <property type="entry name" value="ATPase domain of HSP90 chaperone/DNA topoisomerase II/histidine kinase"/>
    <property type="match status" value="1"/>
</dbReference>
<dbReference type="PRINTS" id="PR00344">
    <property type="entry name" value="BCTRLSENSOR"/>
</dbReference>
<dbReference type="Gene3D" id="3.30.450.20">
    <property type="entry name" value="PAS domain"/>
    <property type="match status" value="2"/>
</dbReference>
<keyword evidence="8" id="KW-0418">Kinase</keyword>
<sequence length="523" mass="60056">MLTVIKQQTVFIKESLDMSNKENINETVEEDVLPLIYSAVDASSAGIIITDNRLPDNPIIYSNKAFERLTGYGYDDIVGHNCRFLQSADREQPARAIIAEAIRNGENLTIEIKNYRKDGQLFWNELSIAPIKNDQGEVTHFIGVQNDITRRKQAEEKLELERQQTEEKIKQRTESLRQNEEYLESVIQTIRESLVVLDPNLRVLTVNASFLRTFKVSATETIGKLLFDLGNRQWDIDDLRQLLETILPTNNPVLDFEVEHDFPHIGRKTMLLNAHRVELEGQYKDRILLAIDDITERRSIEKRKDDFLSIASHELKTPLTALKGYIQMVKKFLPQDNGKLAEIIQKSDIQIERLNKLMIELLEVSKIQSGKLDVHHKKFDFSKMVQEAIEQLQFNTDQHQIFLTAAHNIIYNGDETKLNQVVANLISNAIKYSPQADRVDVHLTEVNGHIKFSVTDYGLGIASEDQKKIFERFYRVSDIKQKIAGMGIGLYICQEIIKQHHGELWVDSKVGQGSTFSFILPNT</sequence>
<evidence type="ECO:0000256" key="5">
    <source>
        <dbReference type="ARBA" id="ARBA00022679"/>
    </source>
</evidence>
<dbReference type="SMART" id="SM00091">
    <property type="entry name" value="PAS"/>
    <property type="match status" value="2"/>
</dbReference>
<evidence type="ECO:0000256" key="11">
    <source>
        <dbReference type="ARBA" id="ARBA00023012"/>
    </source>
</evidence>
<dbReference type="Pfam" id="PF13426">
    <property type="entry name" value="PAS_9"/>
    <property type="match status" value="1"/>
</dbReference>
<keyword evidence="5 17" id="KW-0808">Transferase</keyword>